<organism evidence="2 3">
    <name type="scientific">Araneus ventricosus</name>
    <name type="common">Orbweaver spider</name>
    <name type="synonym">Epeira ventricosa</name>
    <dbReference type="NCBI Taxonomy" id="182803"/>
    <lineage>
        <taxon>Eukaryota</taxon>
        <taxon>Metazoa</taxon>
        <taxon>Ecdysozoa</taxon>
        <taxon>Arthropoda</taxon>
        <taxon>Chelicerata</taxon>
        <taxon>Arachnida</taxon>
        <taxon>Araneae</taxon>
        <taxon>Araneomorphae</taxon>
        <taxon>Entelegynae</taxon>
        <taxon>Araneoidea</taxon>
        <taxon>Araneidae</taxon>
        <taxon>Araneus</taxon>
    </lineage>
</organism>
<gene>
    <name evidence="2" type="ORF">AVEN_236067_1</name>
</gene>
<feature type="compositionally biased region" description="Acidic residues" evidence="1">
    <location>
        <begin position="146"/>
        <end position="157"/>
    </location>
</feature>
<proteinExistence type="predicted"/>
<protein>
    <submittedName>
        <fullName evidence="2">Uncharacterized protein</fullName>
    </submittedName>
</protein>
<reference evidence="2 3" key="1">
    <citation type="journal article" date="2019" name="Sci. Rep.">
        <title>Orb-weaving spider Araneus ventricosus genome elucidates the spidroin gene catalogue.</title>
        <authorList>
            <person name="Kono N."/>
            <person name="Nakamura H."/>
            <person name="Ohtoshi R."/>
            <person name="Moran D.A.P."/>
            <person name="Shinohara A."/>
            <person name="Yoshida Y."/>
            <person name="Fujiwara M."/>
            <person name="Mori M."/>
            <person name="Tomita M."/>
            <person name="Arakawa K."/>
        </authorList>
    </citation>
    <scope>NUCLEOTIDE SEQUENCE [LARGE SCALE GENOMIC DNA]</scope>
</reference>
<dbReference type="AlphaFoldDB" id="A0A4Y2WS11"/>
<evidence type="ECO:0000313" key="3">
    <source>
        <dbReference type="Proteomes" id="UP000499080"/>
    </source>
</evidence>
<dbReference type="OrthoDB" id="8055275at2759"/>
<accession>A0A4Y2WS11</accession>
<name>A0A4Y2WS11_ARAVE</name>
<comment type="caution">
    <text evidence="2">The sequence shown here is derived from an EMBL/GenBank/DDBJ whole genome shotgun (WGS) entry which is preliminary data.</text>
</comment>
<dbReference type="Proteomes" id="UP000499080">
    <property type="component" value="Unassembled WGS sequence"/>
</dbReference>
<feature type="region of interest" description="Disordered" evidence="1">
    <location>
        <begin position="132"/>
        <end position="168"/>
    </location>
</feature>
<dbReference type="EMBL" id="BGPR01065086">
    <property type="protein sequence ID" value="GBO39931.1"/>
    <property type="molecule type" value="Genomic_DNA"/>
</dbReference>
<sequence>MSSSLRSGDRNIYLIGSERHQITGCKLPSNRQVLSVLFYNLHEVKLSMRESANLVVRECLIFWEKARIPTRATPHCVVKIMKMHNYWRNLQKSACRRQAGRRGCLMGIDMKLAKREERVLLRVIEQESRRAKAHHSSEIDGNFMDSSEESSDTEDISDQPGPSPNIAQSSLEENINAQIELRMGIVRGRKCFLTPKIMAVLDRFHISQRSAVFILEAVAESLGHSVDELAINRNTIQRYREDFRKTKATRIKEVFKENEPSFECVHWDSKLLPALNVRDLKSERLPIIVTYKDEEKLLGVPKLENSSGKEQAMAVWNVLKDWGLEDKAQILCSDTTSSNTGRINGAITFLELYADREMTYFPCRDHIYELVLRSVFEYELNEVTSSPDVAFFKKIRKKWNNLEKENYMDRYKYLNAICSESEILSNVNYLSNALKNKNVKNEYRELVELCIVFIGRNSDSTIKIRLPNIPKSQNC</sequence>
<evidence type="ECO:0000256" key="1">
    <source>
        <dbReference type="SAM" id="MobiDB-lite"/>
    </source>
</evidence>
<keyword evidence="3" id="KW-1185">Reference proteome</keyword>
<evidence type="ECO:0000313" key="2">
    <source>
        <dbReference type="EMBL" id="GBO39931.1"/>
    </source>
</evidence>